<dbReference type="SUPFAM" id="SSF56176">
    <property type="entry name" value="FAD-binding/transporter-associated domain-like"/>
    <property type="match status" value="1"/>
</dbReference>
<evidence type="ECO:0000256" key="1">
    <source>
        <dbReference type="ARBA" id="ARBA00022827"/>
    </source>
</evidence>
<dbReference type="GO" id="GO:0071949">
    <property type="term" value="F:FAD binding"/>
    <property type="evidence" value="ECO:0007669"/>
    <property type="project" value="InterPro"/>
</dbReference>
<name>A0A0W0VIX8_9GAMM</name>
<dbReference type="GO" id="GO:0016899">
    <property type="term" value="F:oxidoreductase activity, acting on the CH-OH group of donors, oxygen as acceptor"/>
    <property type="evidence" value="ECO:0007669"/>
    <property type="project" value="InterPro"/>
</dbReference>
<comment type="caution">
    <text evidence="3">The sequence shown here is derived from an EMBL/GenBank/DDBJ whole genome shotgun (WGS) entry which is preliminary data.</text>
</comment>
<feature type="domain" description="FAD-binding PCMH-type" evidence="2">
    <location>
        <begin position="33"/>
        <end position="248"/>
    </location>
</feature>
<evidence type="ECO:0000313" key="4">
    <source>
        <dbReference type="Proteomes" id="UP000054869"/>
    </source>
</evidence>
<dbReference type="InterPro" id="IPR016169">
    <property type="entry name" value="FAD-bd_PCMH_sub2"/>
</dbReference>
<dbReference type="Gene3D" id="3.30.465.10">
    <property type="match status" value="1"/>
</dbReference>
<dbReference type="InterPro" id="IPR010031">
    <property type="entry name" value="FAD_lactone_oxidase-like"/>
</dbReference>
<dbReference type="eggNOG" id="COG0277">
    <property type="taxonomic scope" value="Bacteria"/>
</dbReference>
<keyword evidence="4" id="KW-1185">Reference proteome</keyword>
<organism evidence="3 4">
    <name type="scientific">Legionella lansingensis</name>
    <dbReference type="NCBI Taxonomy" id="45067"/>
    <lineage>
        <taxon>Bacteria</taxon>
        <taxon>Pseudomonadati</taxon>
        <taxon>Pseudomonadota</taxon>
        <taxon>Gammaproteobacteria</taxon>
        <taxon>Legionellales</taxon>
        <taxon>Legionellaceae</taxon>
        <taxon>Legionella</taxon>
    </lineage>
</organism>
<dbReference type="OrthoDB" id="5644354at2"/>
<dbReference type="EMBL" id="LNYI01000046">
    <property type="protein sequence ID" value="KTD20067.1"/>
    <property type="molecule type" value="Genomic_DNA"/>
</dbReference>
<dbReference type="Pfam" id="PF01565">
    <property type="entry name" value="FAD_binding_4"/>
    <property type="match status" value="1"/>
</dbReference>
<evidence type="ECO:0000313" key="3">
    <source>
        <dbReference type="EMBL" id="KTD20067.1"/>
    </source>
</evidence>
<dbReference type="InterPro" id="IPR016166">
    <property type="entry name" value="FAD-bd_PCMH"/>
</dbReference>
<gene>
    <name evidence="3" type="ORF">Llan_1996</name>
</gene>
<protein>
    <submittedName>
        <fullName evidence="3">L-gulono-gamma-lactone oxidase</fullName>
    </submittedName>
</protein>
<accession>A0A0W0VIX8</accession>
<keyword evidence="1" id="KW-0285">Flavoprotein</keyword>
<dbReference type="InterPro" id="IPR036318">
    <property type="entry name" value="FAD-bd_PCMH-like_sf"/>
</dbReference>
<sequence>MSWAEGSKSAFIKELNTQKIRYNIKTWKNYMENVQRPGAIVVEIDDEAQVQEVVRAVKKQNEQHPDHKITVRATAGWEDAQSSWGCFPWAKTQEHRYNESFSFSEGSSADVIIRFSKKYQSVKKLGTLPPKSTLSKNPLDKLPAYEVCVKAGVQIATLAQKLRELGASLRSISMLSWASFIGLIATGGNGTGYDEGSVSDQVISLRVCDHNGEIREITREHKDFATLCSAHSGALGIVLSANIRAVEAFNLQETVYNFDDVKEMGPHLGALLNENQYFTLIGVPNPVGDVDGIAKWQIRLWNYSEAERTKVQDPPYEADARSLAQELSVRVGDSIQEFLLDPKLKKLMPFYLLLSAAIITGTRGTEPIIDHENNITHYQAAFPKAMRDVSYLLPVKDNEAGPLLAAVLQKIDELVKAAGKHGEYPITYAVYTRYIKGTNGGLSPTATDSEDEHVLVLDIVTNPDAPGIEKFEKELLAYFSEINIKPRFHLGKNFPAGIESYADFLNPEALAEHRRALERWYGTEEQLKASPFITPYFEQMLQMEPALKQQLESMPLKTVSKFEVQEKEHSHEECAAFLEHLITAMQSLPLNNKKTRELKESFVTQCKETLASIKGQKEHQEVNSCVLV</sequence>
<dbReference type="PROSITE" id="PS51387">
    <property type="entry name" value="FAD_PCMH"/>
    <property type="match status" value="1"/>
</dbReference>
<dbReference type="InterPro" id="IPR006094">
    <property type="entry name" value="Oxid_FAD_bind_N"/>
</dbReference>
<reference evidence="3 4" key="1">
    <citation type="submission" date="2015-11" db="EMBL/GenBank/DDBJ databases">
        <title>Genomic analysis of 38 Legionella species identifies large and diverse effector repertoires.</title>
        <authorList>
            <person name="Burstein D."/>
            <person name="Amaro F."/>
            <person name="Zusman T."/>
            <person name="Lifshitz Z."/>
            <person name="Cohen O."/>
            <person name="Gilbert J.A."/>
            <person name="Pupko T."/>
            <person name="Shuman H.A."/>
            <person name="Segal G."/>
        </authorList>
    </citation>
    <scope>NUCLEOTIDE SEQUENCE [LARGE SCALE GENOMIC DNA]</scope>
    <source>
        <strain evidence="3 4">ATCC 49751</strain>
    </source>
</reference>
<dbReference type="RefSeq" id="WP_028372992.1">
    <property type="nucleotide sequence ID" value="NZ_CAAAJD010000027.1"/>
</dbReference>
<proteinExistence type="predicted"/>
<dbReference type="AlphaFoldDB" id="A0A0W0VIX8"/>
<dbReference type="PATRIC" id="fig|45067.4.peg.2091"/>
<dbReference type="STRING" id="45067.Llan_1996"/>
<dbReference type="PANTHER" id="PTHR43762:SF1">
    <property type="entry name" value="D-ARABINONO-1,4-LACTONE OXIDASE"/>
    <property type="match status" value="1"/>
</dbReference>
<dbReference type="PANTHER" id="PTHR43762">
    <property type="entry name" value="L-GULONOLACTONE OXIDASE"/>
    <property type="match status" value="1"/>
</dbReference>
<evidence type="ECO:0000259" key="2">
    <source>
        <dbReference type="PROSITE" id="PS51387"/>
    </source>
</evidence>
<dbReference type="Proteomes" id="UP000054869">
    <property type="component" value="Unassembled WGS sequence"/>
</dbReference>
<keyword evidence="1" id="KW-0274">FAD</keyword>